<organism evidence="6 7">
    <name type="scientific">Jeongeupia chitinilytica</name>
    <dbReference type="NCBI Taxonomy" id="1041641"/>
    <lineage>
        <taxon>Bacteria</taxon>
        <taxon>Pseudomonadati</taxon>
        <taxon>Pseudomonadota</taxon>
        <taxon>Betaproteobacteria</taxon>
        <taxon>Neisseriales</taxon>
        <taxon>Chitinibacteraceae</taxon>
        <taxon>Jeongeupia</taxon>
    </lineage>
</organism>
<dbReference type="InterPro" id="IPR000847">
    <property type="entry name" value="LysR_HTH_N"/>
</dbReference>
<comment type="caution">
    <text evidence="6">The sequence shown here is derived from an EMBL/GenBank/DDBJ whole genome shotgun (WGS) entry which is preliminary data.</text>
</comment>
<evidence type="ECO:0000256" key="1">
    <source>
        <dbReference type="ARBA" id="ARBA00009437"/>
    </source>
</evidence>
<dbReference type="InterPro" id="IPR058163">
    <property type="entry name" value="LysR-type_TF_proteobact-type"/>
</dbReference>
<keyword evidence="4" id="KW-0804">Transcription</keyword>
<evidence type="ECO:0000313" key="7">
    <source>
        <dbReference type="Proteomes" id="UP000604737"/>
    </source>
</evidence>
<dbReference type="Gene3D" id="1.10.10.10">
    <property type="entry name" value="Winged helix-like DNA-binding domain superfamily/Winged helix DNA-binding domain"/>
    <property type="match status" value="1"/>
</dbReference>
<dbReference type="CDD" id="cd08422">
    <property type="entry name" value="PBP2_CrgA_like"/>
    <property type="match status" value="1"/>
</dbReference>
<dbReference type="Gene3D" id="3.40.190.290">
    <property type="match status" value="1"/>
</dbReference>
<dbReference type="Pfam" id="PF03466">
    <property type="entry name" value="LysR_substrate"/>
    <property type="match status" value="1"/>
</dbReference>
<reference evidence="7" key="1">
    <citation type="journal article" date="2019" name="Int. J. Syst. Evol. Microbiol.">
        <title>The Global Catalogue of Microorganisms (GCM) 10K type strain sequencing project: providing services to taxonomists for standard genome sequencing and annotation.</title>
        <authorList>
            <consortium name="The Broad Institute Genomics Platform"/>
            <consortium name="The Broad Institute Genome Sequencing Center for Infectious Disease"/>
            <person name="Wu L."/>
            <person name="Ma J."/>
        </authorList>
    </citation>
    <scope>NUCLEOTIDE SEQUENCE [LARGE SCALE GENOMIC DNA]</scope>
    <source>
        <strain evidence="7">KCTC 23701</strain>
    </source>
</reference>
<keyword evidence="3" id="KW-0238">DNA-binding</keyword>
<feature type="domain" description="HTH lysR-type" evidence="5">
    <location>
        <begin position="1"/>
        <end position="61"/>
    </location>
</feature>
<dbReference type="InterPro" id="IPR036390">
    <property type="entry name" value="WH_DNA-bd_sf"/>
</dbReference>
<dbReference type="Proteomes" id="UP000604737">
    <property type="component" value="Unassembled WGS sequence"/>
</dbReference>
<evidence type="ECO:0000313" key="6">
    <source>
        <dbReference type="EMBL" id="GHD55990.1"/>
    </source>
</evidence>
<sequence>MQTKDWNDWYRFVLVAQLGSFTRAAERLGMPKSSLSLAISRLEKRTGVRLFERSTRRLRLTEEGGQLLQAVQPLFTQLDDIADHLHAADDRLRGVLRIAAPYEFGTQQLGDVICNVLADHPELDIHVDVSARRVDPLADGYDIVFVVTVDALPDSSQVMRRVVSVERGLYASPALLKASPPLMSPAALGGWPLVASPNEQQWQFASPHGEPLLLPLSPRLRTQNAALRLRAAVEGLGVAMLATTFCEQEVARGELVRLLPDWPTDPLQIYALLPARRLMPARTRHFLERLGSLLQR</sequence>
<name>A0ABQ3GWL0_9NEIS</name>
<proteinExistence type="inferred from homology"/>
<dbReference type="PRINTS" id="PR00039">
    <property type="entry name" value="HTHLYSR"/>
</dbReference>
<keyword evidence="7" id="KW-1185">Reference proteome</keyword>
<accession>A0ABQ3GWL0</accession>
<dbReference type="PANTHER" id="PTHR30537:SF5">
    <property type="entry name" value="HTH-TYPE TRANSCRIPTIONAL ACTIVATOR TTDR-RELATED"/>
    <property type="match status" value="1"/>
</dbReference>
<comment type="similarity">
    <text evidence="1">Belongs to the LysR transcriptional regulatory family.</text>
</comment>
<evidence type="ECO:0000256" key="3">
    <source>
        <dbReference type="ARBA" id="ARBA00023125"/>
    </source>
</evidence>
<dbReference type="SUPFAM" id="SSF46785">
    <property type="entry name" value="Winged helix' DNA-binding domain"/>
    <property type="match status" value="1"/>
</dbReference>
<dbReference type="EMBL" id="BMYO01000001">
    <property type="protein sequence ID" value="GHD55990.1"/>
    <property type="molecule type" value="Genomic_DNA"/>
</dbReference>
<evidence type="ECO:0000256" key="4">
    <source>
        <dbReference type="ARBA" id="ARBA00023163"/>
    </source>
</evidence>
<dbReference type="RefSeq" id="WP_189458312.1">
    <property type="nucleotide sequence ID" value="NZ_BMYO01000001.1"/>
</dbReference>
<dbReference type="PROSITE" id="PS50931">
    <property type="entry name" value="HTH_LYSR"/>
    <property type="match status" value="1"/>
</dbReference>
<keyword evidence="2" id="KW-0805">Transcription regulation</keyword>
<dbReference type="PANTHER" id="PTHR30537">
    <property type="entry name" value="HTH-TYPE TRANSCRIPTIONAL REGULATOR"/>
    <property type="match status" value="1"/>
</dbReference>
<dbReference type="InterPro" id="IPR005119">
    <property type="entry name" value="LysR_subst-bd"/>
</dbReference>
<dbReference type="InterPro" id="IPR036388">
    <property type="entry name" value="WH-like_DNA-bd_sf"/>
</dbReference>
<evidence type="ECO:0000259" key="5">
    <source>
        <dbReference type="PROSITE" id="PS50931"/>
    </source>
</evidence>
<dbReference type="Pfam" id="PF00126">
    <property type="entry name" value="HTH_1"/>
    <property type="match status" value="1"/>
</dbReference>
<protein>
    <submittedName>
        <fullName evidence="6">LysR family transcriptional regulator</fullName>
    </submittedName>
</protein>
<gene>
    <name evidence="6" type="ORF">GCM10007350_02280</name>
</gene>
<dbReference type="SUPFAM" id="SSF53850">
    <property type="entry name" value="Periplasmic binding protein-like II"/>
    <property type="match status" value="1"/>
</dbReference>
<evidence type="ECO:0000256" key="2">
    <source>
        <dbReference type="ARBA" id="ARBA00023015"/>
    </source>
</evidence>